<comment type="subcellular location">
    <subcellularLocation>
        <location evidence="1">Nucleus</location>
    </subcellularLocation>
</comment>
<keyword evidence="11" id="KW-1185">Reference proteome</keyword>
<evidence type="ECO:0000256" key="4">
    <source>
        <dbReference type="ARBA" id="ARBA00022840"/>
    </source>
</evidence>
<evidence type="ECO:0000256" key="8">
    <source>
        <dbReference type="SAM" id="MobiDB-lite"/>
    </source>
</evidence>
<dbReference type="EMBL" id="JALLAZ020000477">
    <property type="protein sequence ID" value="KAL3794337.1"/>
    <property type="molecule type" value="Genomic_DNA"/>
</dbReference>
<feature type="domain" description="RecA family profile 1" evidence="9">
    <location>
        <begin position="219"/>
        <end position="443"/>
    </location>
</feature>
<evidence type="ECO:0000313" key="11">
    <source>
        <dbReference type="Proteomes" id="UP001530315"/>
    </source>
</evidence>
<dbReference type="GO" id="GO:0005634">
    <property type="term" value="C:nucleus"/>
    <property type="evidence" value="ECO:0007669"/>
    <property type="project" value="UniProtKB-SubCell"/>
</dbReference>
<dbReference type="PANTHER" id="PTHR46239:SF1">
    <property type="entry name" value="DNA REPAIR PROTEIN RAD51 HOMOLOG 3"/>
    <property type="match status" value="1"/>
</dbReference>
<dbReference type="Gene3D" id="3.40.50.300">
    <property type="entry name" value="P-loop containing nucleotide triphosphate hydrolases"/>
    <property type="match status" value="1"/>
</dbReference>
<gene>
    <name evidence="10" type="ORF">ACHAW5_009897</name>
</gene>
<keyword evidence="6" id="KW-0539">Nucleus</keyword>
<keyword evidence="3" id="KW-0227">DNA damage</keyword>
<evidence type="ECO:0000256" key="7">
    <source>
        <dbReference type="ARBA" id="ARBA00040674"/>
    </source>
</evidence>
<evidence type="ECO:0000256" key="3">
    <source>
        <dbReference type="ARBA" id="ARBA00022763"/>
    </source>
</evidence>
<dbReference type="InterPro" id="IPR052093">
    <property type="entry name" value="HR_Repair_Mediator"/>
</dbReference>
<keyword evidence="4" id="KW-0067">ATP-binding</keyword>
<dbReference type="PANTHER" id="PTHR46239">
    <property type="entry name" value="DNA REPAIR PROTEIN RAD51 HOMOLOG 3 RAD51C"/>
    <property type="match status" value="1"/>
</dbReference>
<accession>A0ABD3Q226</accession>
<comment type="caution">
    <text evidence="10">The sequence shown here is derived from an EMBL/GenBank/DDBJ whole genome shotgun (WGS) entry which is preliminary data.</text>
</comment>
<keyword evidence="5" id="KW-0234">DNA repair</keyword>
<reference evidence="10 11" key="1">
    <citation type="submission" date="2024-10" db="EMBL/GenBank/DDBJ databases">
        <title>Updated reference genomes for cyclostephanoid diatoms.</title>
        <authorList>
            <person name="Roberts W.R."/>
            <person name="Alverson A.J."/>
        </authorList>
    </citation>
    <scope>NUCLEOTIDE SEQUENCE [LARGE SCALE GENOMIC DNA]</scope>
    <source>
        <strain evidence="10 11">AJA276-08</strain>
    </source>
</reference>
<keyword evidence="2" id="KW-0547">Nucleotide-binding</keyword>
<feature type="region of interest" description="Disordered" evidence="8">
    <location>
        <begin position="165"/>
        <end position="186"/>
    </location>
</feature>
<evidence type="ECO:0000259" key="9">
    <source>
        <dbReference type="PROSITE" id="PS50162"/>
    </source>
</evidence>
<evidence type="ECO:0000256" key="1">
    <source>
        <dbReference type="ARBA" id="ARBA00004123"/>
    </source>
</evidence>
<evidence type="ECO:0000256" key="5">
    <source>
        <dbReference type="ARBA" id="ARBA00023204"/>
    </source>
</evidence>
<evidence type="ECO:0000256" key="6">
    <source>
        <dbReference type="ARBA" id="ARBA00023242"/>
    </source>
</evidence>
<dbReference type="Proteomes" id="UP001530315">
    <property type="component" value="Unassembled WGS sequence"/>
</dbReference>
<dbReference type="AlphaFoldDB" id="A0ABD3Q226"/>
<feature type="compositionally biased region" description="Polar residues" evidence="8">
    <location>
        <begin position="174"/>
        <end position="185"/>
    </location>
</feature>
<dbReference type="PROSITE" id="PS50162">
    <property type="entry name" value="RECA_2"/>
    <property type="match status" value="1"/>
</dbReference>
<proteinExistence type="predicted"/>
<name>A0ABD3Q226_9STRA</name>
<sequence>MFPLCSLPVSNVAHERAESPKPLLQDIDLAGPISNEQRSLPVASQPASITYRQNTFSIPLVSLALRPSTLTALIRSGYSSTGDVMSSCWKGTSAEEENNGEVGYTRCEKDGGGIENSSSNNANYEHFAQDLGCSSSQAADYAHEIDDALVSVGLPMISARTEIKGIGETDSTNEHGTGSDDSGTAPNRCIFPATAASILLSTSNSRCSIGGNGHNQTANTRHIVSFSQSIDSLLGGGFALSELTEIVGLPGVGKTQLAMQLCVDARLPANYGGVEGCSVVIDAEGSWSGAAGGDRLWSMADAMVEHVKTSAERKRMLKKEAMHANTSEDGMNLQFPSWLTPEAVLDGIHIFRVHDETSQTCTLYNLPKFLLDLELKGTPAKILVIDSMAFHYRVASSAPAASTGNDKRKSNSLSTTHNLTRMAAFLTELASQFDIAVVAMNHLTTRIEKDDTNNQGGMKMVPALGESWAHSISSRLMIDHHRHFESTSPTTIAHMDYELILAKGEYINLSAR</sequence>
<dbReference type="Pfam" id="PF08423">
    <property type="entry name" value="Rad51"/>
    <property type="match status" value="2"/>
</dbReference>
<organism evidence="10 11">
    <name type="scientific">Stephanodiscus triporus</name>
    <dbReference type="NCBI Taxonomy" id="2934178"/>
    <lineage>
        <taxon>Eukaryota</taxon>
        <taxon>Sar</taxon>
        <taxon>Stramenopiles</taxon>
        <taxon>Ochrophyta</taxon>
        <taxon>Bacillariophyta</taxon>
        <taxon>Coscinodiscophyceae</taxon>
        <taxon>Thalassiosirophycidae</taxon>
        <taxon>Stephanodiscales</taxon>
        <taxon>Stephanodiscaceae</taxon>
        <taxon>Stephanodiscus</taxon>
    </lineage>
</organism>
<dbReference type="GO" id="GO:0006281">
    <property type="term" value="P:DNA repair"/>
    <property type="evidence" value="ECO:0007669"/>
    <property type="project" value="UniProtKB-KW"/>
</dbReference>
<dbReference type="InterPro" id="IPR013632">
    <property type="entry name" value="Rad51_C"/>
</dbReference>
<dbReference type="InterPro" id="IPR020588">
    <property type="entry name" value="RecA_ATP-bd"/>
</dbReference>
<evidence type="ECO:0000313" key="10">
    <source>
        <dbReference type="EMBL" id="KAL3794337.1"/>
    </source>
</evidence>
<evidence type="ECO:0000256" key="2">
    <source>
        <dbReference type="ARBA" id="ARBA00022741"/>
    </source>
</evidence>
<dbReference type="InterPro" id="IPR027417">
    <property type="entry name" value="P-loop_NTPase"/>
</dbReference>
<protein>
    <recommendedName>
        <fullName evidence="7">DNA repair protein RAD51 homolog 3</fullName>
    </recommendedName>
</protein>
<dbReference type="GO" id="GO:0005524">
    <property type="term" value="F:ATP binding"/>
    <property type="evidence" value="ECO:0007669"/>
    <property type="project" value="UniProtKB-KW"/>
</dbReference>
<dbReference type="SUPFAM" id="SSF52540">
    <property type="entry name" value="P-loop containing nucleoside triphosphate hydrolases"/>
    <property type="match status" value="1"/>
</dbReference>